<keyword evidence="1" id="KW-0234">DNA repair</keyword>
<dbReference type="CDD" id="cd18809">
    <property type="entry name" value="SF1_C_RecD"/>
    <property type="match status" value="1"/>
</dbReference>
<dbReference type="Pfam" id="PF05970">
    <property type="entry name" value="PIF1"/>
    <property type="match status" value="1"/>
</dbReference>
<comment type="catalytic activity">
    <reaction evidence="1">
        <text>ATP + H2O = ADP + phosphate + H(+)</text>
        <dbReference type="Rhea" id="RHEA:13065"/>
        <dbReference type="ChEBI" id="CHEBI:15377"/>
        <dbReference type="ChEBI" id="CHEBI:15378"/>
        <dbReference type="ChEBI" id="CHEBI:30616"/>
        <dbReference type="ChEBI" id="CHEBI:43474"/>
        <dbReference type="ChEBI" id="CHEBI:456216"/>
        <dbReference type="EC" id="5.6.2.3"/>
    </reaction>
</comment>
<proteinExistence type="inferred from homology"/>
<dbReference type="InterPro" id="IPR010285">
    <property type="entry name" value="DNA_helicase_pif1-like_DEAD"/>
</dbReference>
<keyword evidence="1" id="KW-0378">Hydrolase</keyword>
<dbReference type="OMA" id="TINDYML"/>
<dbReference type="GO" id="GO:0005524">
    <property type="term" value="F:ATP binding"/>
    <property type="evidence" value="ECO:0007669"/>
    <property type="project" value="UniProtKB-KW"/>
</dbReference>
<evidence type="ECO:0000313" key="6">
    <source>
        <dbReference type="Proteomes" id="UP000032141"/>
    </source>
</evidence>
<keyword evidence="1" id="KW-0227">DNA damage</keyword>
<dbReference type="Gramene" id="Bo5g118610.1">
    <property type="protein sequence ID" value="Bo5g118610.1"/>
    <property type="gene ID" value="Bo5g118610"/>
</dbReference>
<name>A0A0D3CIW5_BRAOL</name>
<dbReference type="PANTHER" id="PTHR10492">
    <property type="match status" value="1"/>
</dbReference>
<organism evidence="5 6">
    <name type="scientific">Brassica oleracea var. oleracea</name>
    <dbReference type="NCBI Taxonomy" id="109376"/>
    <lineage>
        <taxon>Eukaryota</taxon>
        <taxon>Viridiplantae</taxon>
        <taxon>Streptophyta</taxon>
        <taxon>Embryophyta</taxon>
        <taxon>Tracheophyta</taxon>
        <taxon>Spermatophyta</taxon>
        <taxon>Magnoliopsida</taxon>
        <taxon>eudicotyledons</taxon>
        <taxon>Gunneridae</taxon>
        <taxon>Pentapetalae</taxon>
        <taxon>rosids</taxon>
        <taxon>malvids</taxon>
        <taxon>Brassicales</taxon>
        <taxon>Brassicaceae</taxon>
        <taxon>Brassiceae</taxon>
        <taxon>Brassica</taxon>
    </lineage>
</organism>
<dbReference type="InterPro" id="IPR027417">
    <property type="entry name" value="P-loop_NTPase"/>
</dbReference>
<dbReference type="GO" id="GO:0000723">
    <property type="term" value="P:telomere maintenance"/>
    <property type="evidence" value="ECO:0007669"/>
    <property type="project" value="InterPro"/>
</dbReference>
<dbReference type="HOGENOM" id="CLU_001324_14_1_1"/>
<protein>
    <recommendedName>
        <fullName evidence="1">ATP-dependent DNA helicase</fullName>
        <ecNumber evidence="1">5.6.2.3</ecNumber>
    </recommendedName>
</protein>
<dbReference type="EC" id="5.6.2.3" evidence="1"/>
<evidence type="ECO:0000259" key="4">
    <source>
        <dbReference type="Pfam" id="PF21530"/>
    </source>
</evidence>
<keyword evidence="1" id="KW-0233">DNA recombination</keyword>
<dbReference type="GO" id="GO:0043139">
    <property type="term" value="F:5'-3' DNA helicase activity"/>
    <property type="evidence" value="ECO:0007669"/>
    <property type="project" value="UniProtKB-EC"/>
</dbReference>
<keyword evidence="6" id="KW-1185">Reference proteome</keyword>
<evidence type="ECO:0000259" key="3">
    <source>
        <dbReference type="Pfam" id="PF05970"/>
    </source>
</evidence>
<keyword evidence="1" id="KW-0067">ATP-binding</keyword>
<dbReference type="eggNOG" id="KOG0987">
    <property type="taxonomic scope" value="Eukaryota"/>
</dbReference>
<accession>A0A0D3CIW5</accession>
<evidence type="ECO:0000313" key="5">
    <source>
        <dbReference type="EnsemblPlants" id="Bo5g118610.1"/>
    </source>
</evidence>
<keyword evidence="1" id="KW-0547">Nucleotide-binding</keyword>
<dbReference type="Pfam" id="PF21530">
    <property type="entry name" value="Pif1_2B_dom"/>
    <property type="match status" value="1"/>
</dbReference>
<dbReference type="PANTHER" id="PTHR10492:SF101">
    <property type="entry name" value="ATP-DEPENDENT DNA HELICASE"/>
    <property type="match status" value="1"/>
</dbReference>
<dbReference type="GO" id="GO:0006310">
    <property type="term" value="P:DNA recombination"/>
    <property type="evidence" value="ECO:0007669"/>
    <property type="project" value="UniProtKB-KW"/>
</dbReference>
<dbReference type="AlphaFoldDB" id="A0A0D3CIW5"/>
<keyword evidence="1" id="KW-0347">Helicase</keyword>
<dbReference type="Gene3D" id="3.40.50.300">
    <property type="entry name" value="P-loop containing nucleotide triphosphate hydrolases"/>
    <property type="match status" value="1"/>
</dbReference>
<reference evidence="5 6" key="1">
    <citation type="journal article" date="2014" name="Genome Biol.">
        <title>Transcriptome and methylome profiling reveals relics of genome dominance in the mesopolyploid Brassica oleracea.</title>
        <authorList>
            <person name="Parkin I.A."/>
            <person name="Koh C."/>
            <person name="Tang H."/>
            <person name="Robinson S.J."/>
            <person name="Kagale S."/>
            <person name="Clarke W.E."/>
            <person name="Town C.D."/>
            <person name="Nixon J."/>
            <person name="Krishnakumar V."/>
            <person name="Bidwell S.L."/>
            <person name="Denoeud F."/>
            <person name="Belcram H."/>
            <person name="Links M.G."/>
            <person name="Just J."/>
            <person name="Clarke C."/>
            <person name="Bender T."/>
            <person name="Huebert T."/>
            <person name="Mason A.S."/>
            <person name="Pires J.C."/>
            <person name="Barker G."/>
            <person name="Moore J."/>
            <person name="Walley P.G."/>
            <person name="Manoli S."/>
            <person name="Batley J."/>
            <person name="Edwards D."/>
            <person name="Nelson M.N."/>
            <person name="Wang X."/>
            <person name="Paterson A.H."/>
            <person name="King G."/>
            <person name="Bancroft I."/>
            <person name="Chalhoub B."/>
            <person name="Sharpe A.G."/>
        </authorList>
    </citation>
    <scope>NUCLEOTIDE SEQUENCE</scope>
    <source>
        <strain evidence="5 6">cv. TO1000</strain>
    </source>
</reference>
<dbReference type="Proteomes" id="UP000032141">
    <property type="component" value="Chromosome C5"/>
</dbReference>
<dbReference type="GO" id="GO:0016887">
    <property type="term" value="F:ATP hydrolysis activity"/>
    <property type="evidence" value="ECO:0007669"/>
    <property type="project" value="RHEA"/>
</dbReference>
<dbReference type="STRING" id="109376.A0A0D3CIW5"/>
<feature type="transmembrane region" description="Helical" evidence="2">
    <location>
        <begin position="12"/>
        <end position="33"/>
    </location>
</feature>
<dbReference type="GO" id="GO:0006281">
    <property type="term" value="P:DNA repair"/>
    <property type="evidence" value="ECO:0007669"/>
    <property type="project" value="UniProtKB-KW"/>
</dbReference>
<reference evidence="5" key="2">
    <citation type="submission" date="2015-03" db="UniProtKB">
        <authorList>
            <consortium name="EnsemblPlants"/>
        </authorList>
    </citation>
    <scope>IDENTIFICATION</scope>
</reference>
<comment type="cofactor">
    <cofactor evidence="1">
        <name>Mg(2+)</name>
        <dbReference type="ChEBI" id="CHEBI:18420"/>
    </cofactor>
</comment>
<feature type="domain" description="DNA helicase Pif1-like 2B" evidence="4">
    <location>
        <begin position="266"/>
        <end position="311"/>
    </location>
</feature>
<dbReference type="EnsemblPlants" id="Bo5g118610.1">
    <property type="protein sequence ID" value="Bo5g118610.1"/>
    <property type="gene ID" value="Bo5g118610"/>
</dbReference>
<sequence>MSTVTDEQKRVYETIITAVESGVGGMFFLYGFGGTGKTFLWSLLGAALRSVGMIVLNVASSGIASLLLQGGRTAHSRFGIPIAVNEYTTCNISAGSHQAELIKEASLIIWDEAPMMSKYCFETLDRTMRDILKCDKVFGGKVVVLGGDFRQILPIIVNGGRVETVLSSITSSYIWPSYIPEDLLITQCENPVEEIVKDVYGISFPNERNPKFYQGRAILRPRNMDVDTINDYMLSQLPGDEKTYLSSDSIDTSDTSKIDNMVYTQEYLNSIKVSGLPNHVLKLKIGTPIMLLRNIDPIGGLCNGTRLLVTQIAKHVIQTRLITGNNVGEKVFIPRMFVSPPEARFLRMRRRQFPIVVAFAMTINKSQGQTLQRVGLFLPKPVFSHGQLYVTVSRTVPPL</sequence>
<dbReference type="InterPro" id="IPR049163">
    <property type="entry name" value="Pif1-like_2B_dom"/>
</dbReference>
<keyword evidence="2" id="KW-1133">Transmembrane helix</keyword>
<dbReference type="SUPFAM" id="SSF52540">
    <property type="entry name" value="P-loop containing nucleoside triphosphate hydrolases"/>
    <property type="match status" value="2"/>
</dbReference>
<keyword evidence="2" id="KW-0812">Transmembrane</keyword>
<comment type="similarity">
    <text evidence="1">Belongs to the helicase family.</text>
</comment>
<keyword evidence="2" id="KW-0472">Membrane</keyword>
<evidence type="ECO:0000256" key="2">
    <source>
        <dbReference type="SAM" id="Phobius"/>
    </source>
</evidence>
<feature type="domain" description="DNA helicase Pif1-like DEAD-box helicase" evidence="3">
    <location>
        <begin position="4"/>
        <end position="177"/>
    </location>
</feature>
<evidence type="ECO:0000256" key="1">
    <source>
        <dbReference type="RuleBase" id="RU363044"/>
    </source>
</evidence>